<dbReference type="InterPro" id="IPR047693">
    <property type="entry name" value="RNA-guided_IscB-like"/>
</dbReference>
<dbReference type="Pfam" id="PF01844">
    <property type="entry name" value="HNH"/>
    <property type="match status" value="1"/>
</dbReference>
<dbReference type="Proteomes" id="UP000234329">
    <property type="component" value="Unassembled WGS sequence"/>
</dbReference>
<keyword evidence="3" id="KW-0255">Endonuclease</keyword>
<dbReference type="RefSeq" id="WP_101538864.1">
    <property type="nucleotide sequence ID" value="NZ_MXAV01000053.1"/>
</dbReference>
<name>A0A2I1DIF0_9PROT</name>
<dbReference type="Gene3D" id="1.10.30.50">
    <property type="match status" value="1"/>
</dbReference>
<accession>A0A2I1DIF0</accession>
<proteinExistence type="predicted"/>
<organism evidence="3 4">
    <name type="scientific">Acidithiobacillus marinus</name>
    <dbReference type="NCBI Taxonomy" id="187490"/>
    <lineage>
        <taxon>Bacteria</taxon>
        <taxon>Pseudomonadati</taxon>
        <taxon>Pseudomonadota</taxon>
        <taxon>Acidithiobacillia</taxon>
        <taxon>Acidithiobacillales</taxon>
        <taxon>Acidithiobacillaceae</taxon>
        <taxon>Acidithiobacillus</taxon>
    </lineage>
</organism>
<dbReference type="InParanoid" id="A0A2I1DIF0"/>
<keyword evidence="3" id="KW-0540">Nuclease</keyword>
<dbReference type="PANTHER" id="PTHR33877:SF2">
    <property type="entry name" value="OS07G0170200 PROTEIN"/>
    <property type="match status" value="1"/>
</dbReference>
<dbReference type="InterPro" id="IPR052892">
    <property type="entry name" value="NA-targeting_endonuclease"/>
</dbReference>
<comment type="caution">
    <text evidence="3">The sequence shown here is derived from an EMBL/GenBank/DDBJ whole genome shotgun (WGS) entry which is preliminary data.</text>
</comment>
<feature type="compositionally biased region" description="Basic and acidic residues" evidence="1">
    <location>
        <begin position="271"/>
        <end position="285"/>
    </location>
</feature>
<dbReference type="SMART" id="SM00507">
    <property type="entry name" value="HNHc"/>
    <property type="match status" value="1"/>
</dbReference>
<dbReference type="GO" id="GO:0004519">
    <property type="term" value="F:endonuclease activity"/>
    <property type="evidence" value="ECO:0007669"/>
    <property type="project" value="UniProtKB-KW"/>
</dbReference>
<keyword evidence="4" id="KW-1185">Reference proteome</keyword>
<dbReference type="InterPro" id="IPR025938">
    <property type="entry name" value="RRXRR_dom"/>
</dbReference>
<dbReference type="EMBL" id="MXAV01000053">
    <property type="protein sequence ID" value="PKY09654.1"/>
    <property type="molecule type" value="Genomic_DNA"/>
</dbReference>
<dbReference type="InterPro" id="IPR002711">
    <property type="entry name" value="HNH"/>
</dbReference>
<dbReference type="InterPro" id="IPR003615">
    <property type="entry name" value="HNH_nuc"/>
</dbReference>
<evidence type="ECO:0000259" key="2">
    <source>
        <dbReference type="SMART" id="SM00507"/>
    </source>
</evidence>
<gene>
    <name evidence="3" type="ORF">B1757_13705</name>
</gene>
<evidence type="ECO:0000256" key="1">
    <source>
        <dbReference type="SAM" id="MobiDB-lite"/>
    </source>
</evidence>
<evidence type="ECO:0000313" key="3">
    <source>
        <dbReference type="EMBL" id="PKY09654.1"/>
    </source>
</evidence>
<dbReference type="AlphaFoldDB" id="A0A2I1DIF0"/>
<dbReference type="Pfam" id="PF14239">
    <property type="entry name" value="RRXRR"/>
    <property type="match status" value="1"/>
</dbReference>
<dbReference type="NCBIfam" id="NF040563">
    <property type="entry name" value="guided_IscB"/>
    <property type="match status" value="1"/>
</dbReference>
<feature type="region of interest" description="Disordered" evidence="1">
    <location>
        <begin position="265"/>
        <end position="285"/>
    </location>
</feature>
<dbReference type="CDD" id="cd00085">
    <property type="entry name" value="HNHc"/>
    <property type="match status" value="1"/>
</dbReference>
<feature type="domain" description="HNH nuclease" evidence="2">
    <location>
        <begin position="188"/>
        <end position="239"/>
    </location>
</feature>
<keyword evidence="3" id="KW-0378">Hydrolase</keyword>
<dbReference type="OrthoDB" id="9802901at2"/>
<protein>
    <submittedName>
        <fullName evidence="3">HNH endonuclease</fullName>
    </submittedName>
</protein>
<sequence length="461" mass="52271">MQNRVLVLDKNKQPLMPCHPARARALLKAGKAAVFRRFPFTLILKDREGGATQHITTKTDPGSKTTGIAVVAEFARRGPTVIWAAELAHRGQVIHQALEKRRTLRHSRRSRKTRYRAPRYDHRTRAKGWLAPSITHRVRTVITWFQRLLRWVPITDVSMERVRFDMQALENPEISGIEYQQGTLFGYEVRAYLLEKWGRKCAYCDTADAPLEVDHIQPRSKGGSNRVRNLAIACHACNQAKGHAPLSVFLQTDNDRMKRRQIAAAQVAGNDPKKRAERERHEQNRLERVREQAKTPLNDAAAVNTTRHILFERLQALGLPVETGTGGRTKFNRVQQGYPKAHWIDAACVGASGGKVRLDSALRPLQITATGYGNRRMCNVDRFGFRRGKPKSRQKVYFGFQTGDMVRAVVTEGKRTGVHQGRVACRKTGSFKMVTPSGKVDGIHYRFCKPIHRQDGYNYAA</sequence>
<reference evidence="3 4" key="1">
    <citation type="submission" date="2017-03" db="EMBL/GenBank/DDBJ databases">
        <title>Draft genime sequence of the acidophilic sulfur-oxidizing bacterium Acidithiobacillus sp. SH, isolated from seawater.</title>
        <authorList>
            <person name="Sharmin S."/>
            <person name="Tokuhisa M."/>
            <person name="Kanao T."/>
            <person name="Kamimura K."/>
        </authorList>
    </citation>
    <scope>NUCLEOTIDE SEQUENCE [LARGE SCALE GENOMIC DNA]</scope>
    <source>
        <strain evidence="3 4">SH</strain>
    </source>
</reference>
<evidence type="ECO:0000313" key="4">
    <source>
        <dbReference type="Proteomes" id="UP000234329"/>
    </source>
</evidence>
<dbReference type="PANTHER" id="PTHR33877">
    <property type="entry name" value="SLL1193 PROTEIN"/>
    <property type="match status" value="1"/>
</dbReference>